<dbReference type="Proteomes" id="UP000239089">
    <property type="component" value="Unassembled WGS sequence"/>
</dbReference>
<accession>A0A2S6NEF1</accession>
<dbReference type="OrthoDB" id="7352421at2"/>
<dbReference type="InterPro" id="IPR016040">
    <property type="entry name" value="NAD(P)-bd_dom"/>
</dbReference>
<protein>
    <recommendedName>
        <fullName evidence="1">NAD(P)-binding domain-containing protein</fullName>
    </recommendedName>
</protein>
<comment type="caution">
    <text evidence="2">The sequence shown here is derived from an EMBL/GenBank/DDBJ whole genome shotgun (WGS) entry which is preliminary data.</text>
</comment>
<evidence type="ECO:0000259" key="1">
    <source>
        <dbReference type="Pfam" id="PF13460"/>
    </source>
</evidence>
<dbReference type="Gene3D" id="3.40.50.720">
    <property type="entry name" value="NAD(P)-binding Rossmann-like Domain"/>
    <property type="match status" value="1"/>
</dbReference>
<feature type="domain" description="NAD(P)-binding" evidence="1">
    <location>
        <begin position="10"/>
        <end position="182"/>
    </location>
</feature>
<name>A0A2S6NEF1_9HYPH</name>
<sequence>MTPKRMLIFGATGRVGAHLAVFAREAGWLVVAAARDSARVVTADEALVCDVLSPDATVEAVTQARPDVVVSTLGGRGDLAVDDLGLRHVADACLAAGARRLIAVTSLGCGGSRRHASPRLLAAIGEVLVAKTRAEDHIMAKDLDWTLVRPGGLVEAEPSDGAVLVDDETAHGLISCADLAGLLPRLPGLSPPSTPVLGTMRKCGALTLPWRESSGLRFRSPTLETTAQRSIAAFRRASACGSAREDARHAGSIAFAAFWQTAC</sequence>
<proteinExistence type="predicted"/>
<dbReference type="PANTHER" id="PTHR15020">
    <property type="entry name" value="FLAVIN REDUCTASE-RELATED"/>
    <property type="match status" value="1"/>
</dbReference>
<reference evidence="2 3" key="1">
    <citation type="journal article" date="2018" name="Arch. Microbiol.">
        <title>New insights into the metabolic potential of the phototrophic purple bacterium Rhodopila globiformis DSM 161(T) from its draft genome sequence and evidence for a vanadium-dependent nitrogenase.</title>
        <authorList>
            <person name="Imhoff J.F."/>
            <person name="Rahn T."/>
            <person name="Kunzel S."/>
            <person name="Neulinger S.C."/>
        </authorList>
    </citation>
    <scope>NUCLEOTIDE SEQUENCE [LARGE SCALE GENOMIC DNA]</scope>
    <source>
        <strain evidence="2 3">DSM 16996</strain>
    </source>
</reference>
<evidence type="ECO:0000313" key="2">
    <source>
        <dbReference type="EMBL" id="PPQ33012.1"/>
    </source>
</evidence>
<gene>
    <name evidence="2" type="ORF">CCR94_03285</name>
</gene>
<dbReference type="PANTHER" id="PTHR15020:SF50">
    <property type="entry name" value="UPF0659 PROTEIN YMR090W"/>
    <property type="match status" value="1"/>
</dbReference>
<dbReference type="AlphaFoldDB" id="A0A2S6NEF1"/>
<evidence type="ECO:0000313" key="3">
    <source>
        <dbReference type="Proteomes" id="UP000239089"/>
    </source>
</evidence>
<dbReference type="EMBL" id="NHSJ01000031">
    <property type="protein sequence ID" value="PPQ33012.1"/>
    <property type="molecule type" value="Genomic_DNA"/>
</dbReference>
<keyword evidence="3" id="KW-1185">Reference proteome</keyword>
<dbReference type="SUPFAM" id="SSF51735">
    <property type="entry name" value="NAD(P)-binding Rossmann-fold domains"/>
    <property type="match status" value="1"/>
</dbReference>
<dbReference type="Pfam" id="PF13460">
    <property type="entry name" value="NAD_binding_10"/>
    <property type="match status" value="1"/>
</dbReference>
<dbReference type="InterPro" id="IPR036291">
    <property type="entry name" value="NAD(P)-bd_dom_sf"/>
</dbReference>
<organism evidence="2 3">
    <name type="scientific">Rhodoblastus sphagnicola</name>
    <dbReference type="NCBI Taxonomy" id="333368"/>
    <lineage>
        <taxon>Bacteria</taxon>
        <taxon>Pseudomonadati</taxon>
        <taxon>Pseudomonadota</taxon>
        <taxon>Alphaproteobacteria</taxon>
        <taxon>Hyphomicrobiales</taxon>
        <taxon>Rhodoblastaceae</taxon>
        <taxon>Rhodoblastus</taxon>
    </lineage>
</organism>